<dbReference type="Proteomes" id="UP001458880">
    <property type="component" value="Unassembled WGS sequence"/>
</dbReference>
<evidence type="ECO:0000313" key="2">
    <source>
        <dbReference type="EMBL" id="KAK9730958.1"/>
    </source>
</evidence>
<reference evidence="2 3" key="1">
    <citation type="journal article" date="2024" name="BMC Genomics">
        <title>De novo assembly and annotation of Popillia japonica's genome with initial clues to its potential as an invasive pest.</title>
        <authorList>
            <person name="Cucini C."/>
            <person name="Boschi S."/>
            <person name="Funari R."/>
            <person name="Cardaioli E."/>
            <person name="Iannotti N."/>
            <person name="Marturano G."/>
            <person name="Paoli F."/>
            <person name="Bruttini M."/>
            <person name="Carapelli A."/>
            <person name="Frati F."/>
            <person name="Nardi F."/>
        </authorList>
    </citation>
    <scope>NUCLEOTIDE SEQUENCE [LARGE SCALE GENOMIC DNA]</scope>
    <source>
        <strain evidence="2">DMR45628</strain>
    </source>
</reference>
<dbReference type="AlphaFoldDB" id="A0AAW1LBX1"/>
<name>A0AAW1LBX1_POPJA</name>
<comment type="caution">
    <text evidence="2">The sequence shown here is derived from an EMBL/GenBank/DDBJ whole genome shotgun (WGS) entry which is preliminary data.</text>
</comment>
<organism evidence="2 3">
    <name type="scientific">Popillia japonica</name>
    <name type="common">Japanese beetle</name>
    <dbReference type="NCBI Taxonomy" id="7064"/>
    <lineage>
        <taxon>Eukaryota</taxon>
        <taxon>Metazoa</taxon>
        <taxon>Ecdysozoa</taxon>
        <taxon>Arthropoda</taxon>
        <taxon>Hexapoda</taxon>
        <taxon>Insecta</taxon>
        <taxon>Pterygota</taxon>
        <taxon>Neoptera</taxon>
        <taxon>Endopterygota</taxon>
        <taxon>Coleoptera</taxon>
        <taxon>Polyphaga</taxon>
        <taxon>Scarabaeiformia</taxon>
        <taxon>Scarabaeidae</taxon>
        <taxon>Rutelinae</taxon>
        <taxon>Popillia</taxon>
    </lineage>
</organism>
<evidence type="ECO:0000313" key="3">
    <source>
        <dbReference type="Proteomes" id="UP001458880"/>
    </source>
</evidence>
<sequence>MKEGGKNYGKCFKNNHELFISSSFRNLIEEDHANAFKNANEGGSPHLILIIYIKRLTSFQTNCRTILLPNRVRQERKRDQYLSKHLREGAHVTERHGPGRPLKVMNSSKSWRKFMRMPETSTNLTPGPGRPLKVMNSSKSWRKFMRMPETSTNLTPE</sequence>
<protein>
    <submittedName>
        <fullName evidence="2">Uncharacterized protein</fullName>
    </submittedName>
</protein>
<accession>A0AAW1LBX1</accession>
<dbReference type="EMBL" id="JASPKY010000140">
    <property type="protein sequence ID" value="KAK9730958.1"/>
    <property type="molecule type" value="Genomic_DNA"/>
</dbReference>
<evidence type="ECO:0000256" key="1">
    <source>
        <dbReference type="SAM" id="MobiDB-lite"/>
    </source>
</evidence>
<keyword evidence="3" id="KW-1185">Reference proteome</keyword>
<proteinExistence type="predicted"/>
<feature type="region of interest" description="Disordered" evidence="1">
    <location>
        <begin position="119"/>
        <end position="141"/>
    </location>
</feature>
<gene>
    <name evidence="2" type="ORF">QE152_g14075</name>
</gene>